<evidence type="ECO:0000313" key="3">
    <source>
        <dbReference type="Proteomes" id="UP000193944"/>
    </source>
</evidence>
<dbReference type="AlphaFoldDB" id="A0A1Y1XDE0"/>
<feature type="signal peptide" evidence="1">
    <location>
        <begin position="1"/>
        <end position="20"/>
    </location>
</feature>
<dbReference type="Pfam" id="PF08757">
    <property type="entry name" value="CotH"/>
    <property type="match status" value="1"/>
</dbReference>
<dbReference type="InterPro" id="IPR014867">
    <property type="entry name" value="Spore_coat_CotH_CotH2/3/7"/>
</dbReference>
<comment type="caution">
    <text evidence="2">The sequence shown here is derived from an EMBL/GenBank/DDBJ whole genome shotgun (WGS) entry which is preliminary data.</text>
</comment>
<dbReference type="OrthoDB" id="10267127at2759"/>
<keyword evidence="1" id="KW-0732">Signal</keyword>
<name>A0A1Y1XDE0_9FUNG</name>
<sequence>MKSSILTFILVICTPNDFGGTGVNVVIDGVSKPMNAKPNDILYELEFDGTPNQYYYEIVGNPAISENALFNGNPRTWDPQSTTTFYEVYGRRHSVGDELIKGVPRLYPPLDGYKKYSQLFQEGEVPVIHVNIDQSQYTQLTTTENKEAKYKVEFDLYTPYEKYHFTNVTFALSGQDSKNLDKKPYKIDLSGNKADKYNSEIFNRKEFKLRSLRYDESYIKNKIVTDLAESLGLPITQSNFCRLYINNKSYGLYELADMYKKKFIKRFFNPQKNEDEVIYGSFYKGVSGDFPAYLYSDFPGSSATPDEIIGELYESIIPPTAGYDPHQDIKAMIAWAESLPETASKEEIEQKFDLDMFLKYMAIEYLICHWDGYLGNGNNFYIYIEPNNGKYHFLSYDFDSTLGKWCHAVEGTIDSYVLHVGDDSKGNPADPYGSEPKNREPLLYKKIIKNPNIKPIFDNLVKGIVQNLFNLQALGPRIDYLYEFLKDDMYWDIDTFIYKTFDTKYFADGGVQEEPSRITTDAQFSDLTNTENLKAFIKAKSENLAQILGIPKLEAKGDYGTVGEKMMTIG</sequence>
<dbReference type="EMBL" id="MCFG01000067">
    <property type="protein sequence ID" value="ORX83702.1"/>
    <property type="molecule type" value="Genomic_DNA"/>
</dbReference>
<reference evidence="2 3" key="1">
    <citation type="submission" date="2016-08" db="EMBL/GenBank/DDBJ databases">
        <title>A Parts List for Fungal Cellulosomes Revealed by Comparative Genomics.</title>
        <authorList>
            <consortium name="DOE Joint Genome Institute"/>
            <person name="Haitjema C.H."/>
            <person name="Gilmore S.P."/>
            <person name="Henske J.K."/>
            <person name="Solomon K.V."/>
            <person name="De Groot R."/>
            <person name="Kuo A."/>
            <person name="Mondo S.J."/>
            <person name="Salamov A.A."/>
            <person name="Labutti K."/>
            <person name="Zhao Z."/>
            <person name="Chiniquy J."/>
            <person name="Barry K."/>
            <person name="Brewer H.M."/>
            <person name="Purvine S.O."/>
            <person name="Wright A.T."/>
            <person name="Boxma B."/>
            <person name="Van Alen T."/>
            <person name="Hackstein J.H."/>
            <person name="Baker S.E."/>
            <person name="Grigoriev I.V."/>
            <person name="O'Malley M.A."/>
        </authorList>
    </citation>
    <scope>NUCLEOTIDE SEQUENCE [LARGE SCALE GENOMIC DNA]</scope>
    <source>
        <strain evidence="2 3">S4</strain>
    </source>
</reference>
<feature type="chain" id="PRO_5011965647" evidence="1">
    <location>
        <begin position="21"/>
        <end position="570"/>
    </location>
</feature>
<protein>
    <submittedName>
        <fullName evidence="2">Coth-domain-containing protein</fullName>
    </submittedName>
</protein>
<reference evidence="2 3" key="2">
    <citation type="submission" date="2016-08" db="EMBL/GenBank/DDBJ databases">
        <title>Pervasive Adenine N6-methylation of Active Genes in Fungi.</title>
        <authorList>
            <consortium name="DOE Joint Genome Institute"/>
            <person name="Mondo S.J."/>
            <person name="Dannebaum R.O."/>
            <person name="Kuo R.C."/>
            <person name="Labutti K."/>
            <person name="Haridas S."/>
            <person name="Kuo A."/>
            <person name="Salamov A."/>
            <person name="Ahrendt S.R."/>
            <person name="Lipzen A."/>
            <person name="Sullivan W."/>
            <person name="Andreopoulos W.B."/>
            <person name="Clum A."/>
            <person name="Lindquist E."/>
            <person name="Daum C."/>
            <person name="Ramamoorthy G.K."/>
            <person name="Gryganskyi A."/>
            <person name="Culley D."/>
            <person name="Magnuson J.K."/>
            <person name="James T.Y."/>
            <person name="O'Malley M.A."/>
            <person name="Stajich J.E."/>
            <person name="Spatafora J.W."/>
            <person name="Visel A."/>
            <person name="Grigoriev I.V."/>
        </authorList>
    </citation>
    <scope>NUCLEOTIDE SEQUENCE [LARGE SCALE GENOMIC DNA]</scope>
    <source>
        <strain evidence="2 3">S4</strain>
    </source>
</reference>
<organism evidence="2 3">
    <name type="scientific">Anaeromyces robustus</name>
    <dbReference type="NCBI Taxonomy" id="1754192"/>
    <lineage>
        <taxon>Eukaryota</taxon>
        <taxon>Fungi</taxon>
        <taxon>Fungi incertae sedis</taxon>
        <taxon>Chytridiomycota</taxon>
        <taxon>Chytridiomycota incertae sedis</taxon>
        <taxon>Neocallimastigomycetes</taxon>
        <taxon>Neocallimastigales</taxon>
        <taxon>Neocallimastigaceae</taxon>
        <taxon>Anaeromyces</taxon>
    </lineage>
</organism>
<dbReference type="PANTHER" id="PTHR40050:SF1">
    <property type="entry name" value="INNER SPORE COAT PROTEIN H"/>
    <property type="match status" value="1"/>
</dbReference>
<gene>
    <name evidence="2" type="ORF">BCR32DRAFT_277777</name>
</gene>
<dbReference type="PANTHER" id="PTHR40050">
    <property type="entry name" value="INNER SPORE COAT PROTEIN H"/>
    <property type="match status" value="1"/>
</dbReference>
<evidence type="ECO:0000256" key="1">
    <source>
        <dbReference type="SAM" id="SignalP"/>
    </source>
</evidence>
<keyword evidence="3" id="KW-1185">Reference proteome</keyword>
<evidence type="ECO:0000313" key="2">
    <source>
        <dbReference type="EMBL" id="ORX83702.1"/>
    </source>
</evidence>
<dbReference type="Proteomes" id="UP000193944">
    <property type="component" value="Unassembled WGS sequence"/>
</dbReference>
<proteinExistence type="predicted"/>
<accession>A0A1Y1XDE0</accession>